<reference evidence="5" key="1">
    <citation type="submission" date="2007-02" db="EMBL/GenBank/DDBJ databases">
        <title>Complete sequence of Pyrobaculum calidifontis JCM 11548.</title>
        <authorList>
            <consortium name="US DOE Joint Genome Institute"/>
            <person name="Copeland A."/>
            <person name="Lucas S."/>
            <person name="Lapidus A."/>
            <person name="Barry K."/>
            <person name="Glavina del Rio T."/>
            <person name="Dalin E."/>
            <person name="Tice H."/>
            <person name="Pitluck S."/>
            <person name="Chain P."/>
            <person name="Malfatti S."/>
            <person name="Shin M."/>
            <person name="Vergez L."/>
            <person name="Schmutz J."/>
            <person name="Larimer F."/>
            <person name="Land M."/>
            <person name="Hauser L."/>
            <person name="Kyrpides N."/>
            <person name="Mikhailova N."/>
            <person name="Cozen A.E."/>
            <person name="Fitz-Gibbon S.T."/>
            <person name="House C.H."/>
            <person name="Saltikov C."/>
            <person name="Lowe T.M."/>
            <person name="Richardson P."/>
        </authorList>
    </citation>
    <scope>NUCLEOTIDE SEQUENCE [LARGE SCALE GENOMIC DNA]</scope>
    <source>
        <strain evidence="5">JCM 11548</strain>
    </source>
</reference>
<evidence type="ECO:0000256" key="3">
    <source>
        <dbReference type="ARBA" id="ARBA00022840"/>
    </source>
</evidence>
<keyword evidence="3 5" id="KW-0067">ATP-binding</keyword>
<dbReference type="eggNOG" id="arCOG00231">
    <property type="taxonomic scope" value="Archaea"/>
</dbReference>
<dbReference type="Proteomes" id="UP000001431">
    <property type="component" value="Chromosome"/>
</dbReference>
<dbReference type="RefSeq" id="WP_011850553.1">
    <property type="nucleotide sequence ID" value="NC_009073.1"/>
</dbReference>
<dbReference type="GO" id="GO:0035435">
    <property type="term" value="P:phosphate ion transmembrane transport"/>
    <property type="evidence" value="ECO:0007669"/>
    <property type="project" value="InterPro"/>
</dbReference>
<dbReference type="GeneID" id="4909764"/>
<dbReference type="OrthoDB" id="31298at2157"/>
<evidence type="ECO:0000313" key="6">
    <source>
        <dbReference type="Proteomes" id="UP000001431"/>
    </source>
</evidence>
<dbReference type="STRING" id="410359.Pcal_1879"/>
<dbReference type="PROSITE" id="PS50893">
    <property type="entry name" value="ABC_TRANSPORTER_2"/>
    <property type="match status" value="1"/>
</dbReference>
<dbReference type="InterPro" id="IPR003593">
    <property type="entry name" value="AAA+_ATPase"/>
</dbReference>
<keyword evidence="1" id="KW-0813">Transport</keyword>
<dbReference type="KEGG" id="pcl:Pcal_1879"/>
<dbReference type="InterPro" id="IPR003439">
    <property type="entry name" value="ABC_transporter-like_ATP-bd"/>
</dbReference>
<dbReference type="SUPFAM" id="SSF52540">
    <property type="entry name" value="P-loop containing nucleoside triphosphate hydrolases"/>
    <property type="match status" value="1"/>
</dbReference>
<dbReference type="EMBL" id="CP000561">
    <property type="protein sequence ID" value="ABO09295.1"/>
    <property type="molecule type" value="Genomic_DNA"/>
</dbReference>
<dbReference type="PANTHER" id="PTHR43423">
    <property type="entry name" value="ABC TRANSPORTER I FAMILY MEMBER 17"/>
    <property type="match status" value="1"/>
</dbReference>
<dbReference type="SMART" id="SM00382">
    <property type="entry name" value="AAA"/>
    <property type="match status" value="1"/>
</dbReference>
<feature type="domain" description="ABC transporter" evidence="4">
    <location>
        <begin position="32"/>
        <end position="272"/>
    </location>
</feature>
<dbReference type="GO" id="GO:0005315">
    <property type="term" value="F:phosphate transmembrane transporter activity"/>
    <property type="evidence" value="ECO:0007669"/>
    <property type="project" value="InterPro"/>
</dbReference>
<dbReference type="InterPro" id="IPR027417">
    <property type="entry name" value="P-loop_NTPase"/>
</dbReference>
<evidence type="ECO:0000313" key="5">
    <source>
        <dbReference type="EMBL" id="ABO09295.1"/>
    </source>
</evidence>
<evidence type="ECO:0000256" key="2">
    <source>
        <dbReference type="ARBA" id="ARBA00022741"/>
    </source>
</evidence>
<dbReference type="AlphaFoldDB" id="A3MXC8"/>
<dbReference type="InterPro" id="IPR005670">
    <property type="entry name" value="PstB-like"/>
</dbReference>
<dbReference type="Gene3D" id="3.40.50.300">
    <property type="entry name" value="P-loop containing nucleotide triphosphate hydrolases"/>
    <property type="match status" value="1"/>
</dbReference>
<keyword evidence="2" id="KW-0547">Nucleotide-binding</keyword>
<dbReference type="Pfam" id="PF00005">
    <property type="entry name" value="ABC_tran"/>
    <property type="match status" value="1"/>
</dbReference>
<dbReference type="HOGENOM" id="CLU_000604_1_22_2"/>
<dbReference type="PROSITE" id="PS00211">
    <property type="entry name" value="ABC_TRANSPORTER_1"/>
    <property type="match status" value="1"/>
</dbReference>
<sequence length="276" mass="31290">MKPPRRRGEARRGGPGYIWAKHLRTGVGRNVIDIRDLKLQFGDVKVLDGVTMKIPNNVIYVIMGPSGSGKSTILRVLNRLVELYKPKIEGEVYLDGQDIFKMPLSLLRRRVQMVFQIPNPIPTLSIWENVALGPKLNRLVKSKAELQERVRWALEKAQLWEEVKNRLDAPAASLSGGQQQRLCIARALAFKPEVLLMDEPTANLDPVNTAKIEELMLELKKEMTIVLVTHYPPQAARVGDWVAFLYGGKIVEEGPVREVFTRPRHELTEKYVTGKI</sequence>
<dbReference type="GO" id="GO:0005524">
    <property type="term" value="F:ATP binding"/>
    <property type="evidence" value="ECO:0007669"/>
    <property type="project" value="UniProtKB-KW"/>
</dbReference>
<dbReference type="CDD" id="cd03260">
    <property type="entry name" value="ABC_PstB_phosphate_transporter"/>
    <property type="match status" value="1"/>
</dbReference>
<gene>
    <name evidence="5" type="ordered locus">Pcal_1879</name>
</gene>
<evidence type="ECO:0000256" key="1">
    <source>
        <dbReference type="ARBA" id="ARBA00022448"/>
    </source>
</evidence>
<protein>
    <submittedName>
        <fullName evidence="5">Phosphate ABC transporter ATP-binding protein, PhoT family</fullName>
    </submittedName>
</protein>
<dbReference type="GO" id="GO:0016020">
    <property type="term" value="C:membrane"/>
    <property type="evidence" value="ECO:0007669"/>
    <property type="project" value="InterPro"/>
</dbReference>
<organism evidence="5 6">
    <name type="scientific">Pyrobaculum calidifontis (strain DSM 21063 / JCM 11548 / VA1)</name>
    <dbReference type="NCBI Taxonomy" id="410359"/>
    <lineage>
        <taxon>Archaea</taxon>
        <taxon>Thermoproteota</taxon>
        <taxon>Thermoprotei</taxon>
        <taxon>Thermoproteales</taxon>
        <taxon>Thermoproteaceae</taxon>
        <taxon>Pyrobaculum</taxon>
    </lineage>
</organism>
<accession>A3MXC8</accession>
<name>A3MXC8_PYRCJ</name>
<dbReference type="InterPro" id="IPR017871">
    <property type="entry name" value="ABC_transporter-like_CS"/>
</dbReference>
<dbReference type="PANTHER" id="PTHR43423:SF1">
    <property type="entry name" value="ABC TRANSPORTER I FAMILY MEMBER 17"/>
    <property type="match status" value="1"/>
</dbReference>
<keyword evidence="6" id="KW-1185">Reference proteome</keyword>
<proteinExistence type="predicted"/>
<evidence type="ECO:0000259" key="4">
    <source>
        <dbReference type="PROSITE" id="PS50893"/>
    </source>
</evidence>
<dbReference type="GO" id="GO:0016887">
    <property type="term" value="F:ATP hydrolysis activity"/>
    <property type="evidence" value="ECO:0007669"/>
    <property type="project" value="InterPro"/>
</dbReference>